<accession>A0A518ERE5</accession>
<dbReference type="PROSITE" id="PS51900">
    <property type="entry name" value="CB"/>
    <property type="match status" value="1"/>
</dbReference>
<dbReference type="OrthoDB" id="9801717at2"/>
<dbReference type="InterPro" id="IPR013762">
    <property type="entry name" value="Integrase-like_cat_sf"/>
</dbReference>
<dbReference type="GO" id="GO:0009037">
    <property type="term" value="F:tyrosine-based site-specific recombinase activity"/>
    <property type="evidence" value="ECO:0007669"/>
    <property type="project" value="UniProtKB-UniRule"/>
</dbReference>
<dbReference type="PANTHER" id="PTHR30349">
    <property type="entry name" value="PHAGE INTEGRASE-RELATED"/>
    <property type="match status" value="1"/>
</dbReference>
<comment type="subcellular location">
    <subcellularLocation>
        <location evidence="1 9">Cytoplasm</location>
    </subcellularLocation>
</comment>
<dbReference type="SUPFAM" id="SSF56349">
    <property type="entry name" value="DNA breaking-rejoining enzymes"/>
    <property type="match status" value="1"/>
</dbReference>
<evidence type="ECO:0000313" key="13">
    <source>
        <dbReference type="Proteomes" id="UP000320390"/>
    </source>
</evidence>
<organism evidence="12 13">
    <name type="scientific">Saltatorellus ferox</name>
    <dbReference type="NCBI Taxonomy" id="2528018"/>
    <lineage>
        <taxon>Bacteria</taxon>
        <taxon>Pseudomonadati</taxon>
        <taxon>Planctomycetota</taxon>
        <taxon>Planctomycetia</taxon>
        <taxon>Planctomycetia incertae sedis</taxon>
        <taxon>Saltatorellus</taxon>
    </lineage>
</organism>
<dbReference type="GO" id="GO:0051301">
    <property type="term" value="P:cell division"/>
    <property type="evidence" value="ECO:0007669"/>
    <property type="project" value="UniProtKB-KW"/>
</dbReference>
<dbReference type="GO" id="GO:0005737">
    <property type="term" value="C:cytoplasm"/>
    <property type="evidence" value="ECO:0007669"/>
    <property type="project" value="UniProtKB-SubCell"/>
</dbReference>
<feature type="active site" description="O-(3'-phospho-DNA)-tyrosine intermediate" evidence="9">
    <location>
        <position position="312"/>
    </location>
</feature>
<dbReference type="CDD" id="cd00798">
    <property type="entry name" value="INT_XerDC_C"/>
    <property type="match status" value="1"/>
</dbReference>
<evidence type="ECO:0000256" key="6">
    <source>
        <dbReference type="ARBA" id="ARBA00023125"/>
    </source>
</evidence>
<evidence type="ECO:0000259" key="11">
    <source>
        <dbReference type="PROSITE" id="PS51900"/>
    </source>
</evidence>
<keyword evidence="7 9" id="KW-0233">DNA recombination</keyword>
<dbReference type="InterPro" id="IPR023009">
    <property type="entry name" value="Tyrosine_recombinase_XerC/XerD"/>
</dbReference>
<feature type="active site" evidence="9">
    <location>
        <position position="182"/>
    </location>
</feature>
<feature type="active site" evidence="9">
    <location>
        <position position="280"/>
    </location>
</feature>
<keyword evidence="8 9" id="KW-0131">Cell cycle</keyword>
<feature type="domain" description="Core-binding (CB)" evidence="11">
    <location>
        <begin position="35"/>
        <end position="121"/>
    </location>
</feature>
<dbReference type="NCBIfam" id="NF001399">
    <property type="entry name" value="PRK00283.1"/>
    <property type="match status" value="1"/>
</dbReference>
<evidence type="ECO:0000259" key="10">
    <source>
        <dbReference type="PROSITE" id="PS51898"/>
    </source>
</evidence>
<dbReference type="InterPro" id="IPR002104">
    <property type="entry name" value="Integrase_catalytic"/>
</dbReference>
<evidence type="ECO:0000313" key="12">
    <source>
        <dbReference type="EMBL" id="QDV06659.1"/>
    </source>
</evidence>
<dbReference type="AlphaFoldDB" id="A0A518ERE5"/>
<dbReference type="InterPro" id="IPR050090">
    <property type="entry name" value="Tyrosine_recombinase_XerCD"/>
</dbReference>
<evidence type="ECO:0000256" key="5">
    <source>
        <dbReference type="ARBA" id="ARBA00022908"/>
    </source>
</evidence>
<keyword evidence="5 9" id="KW-0229">DNA integration</keyword>
<feature type="active site" evidence="9">
    <location>
        <position position="206"/>
    </location>
</feature>
<evidence type="ECO:0000256" key="4">
    <source>
        <dbReference type="ARBA" id="ARBA00022829"/>
    </source>
</evidence>
<evidence type="ECO:0000256" key="7">
    <source>
        <dbReference type="ARBA" id="ARBA00023172"/>
    </source>
</evidence>
<keyword evidence="6 9" id="KW-0238">DNA-binding</keyword>
<reference evidence="12 13" key="1">
    <citation type="submission" date="2019-02" db="EMBL/GenBank/DDBJ databases">
        <title>Deep-cultivation of Planctomycetes and their phenomic and genomic characterization uncovers novel biology.</title>
        <authorList>
            <person name="Wiegand S."/>
            <person name="Jogler M."/>
            <person name="Boedeker C."/>
            <person name="Pinto D."/>
            <person name="Vollmers J."/>
            <person name="Rivas-Marin E."/>
            <person name="Kohn T."/>
            <person name="Peeters S.H."/>
            <person name="Heuer A."/>
            <person name="Rast P."/>
            <person name="Oberbeckmann S."/>
            <person name="Bunk B."/>
            <person name="Jeske O."/>
            <person name="Meyerdierks A."/>
            <person name="Storesund J.E."/>
            <person name="Kallscheuer N."/>
            <person name="Luecker S."/>
            <person name="Lage O.M."/>
            <person name="Pohl T."/>
            <person name="Merkel B.J."/>
            <person name="Hornburger P."/>
            <person name="Mueller R.-W."/>
            <person name="Bruemmer F."/>
            <person name="Labrenz M."/>
            <person name="Spormann A.M."/>
            <person name="Op den Camp H."/>
            <person name="Overmann J."/>
            <person name="Amann R."/>
            <person name="Jetten M.S.M."/>
            <person name="Mascher T."/>
            <person name="Medema M.H."/>
            <person name="Devos D.P."/>
            <person name="Kaster A.-K."/>
            <person name="Ovreas L."/>
            <person name="Rohde M."/>
            <person name="Galperin M.Y."/>
            <person name="Jogler C."/>
        </authorList>
    </citation>
    <scope>NUCLEOTIDE SEQUENCE [LARGE SCALE GENOMIC DNA]</scope>
    <source>
        <strain evidence="12 13">Poly30</strain>
    </source>
</reference>
<protein>
    <recommendedName>
        <fullName evidence="9">Tyrosine recombinase XerC</fullName>
    </recommendedName>
</protein>
<dbReference type="PROSITE" id="PS51898">
    <property type="entry name" value="TYR_RECOMBINASE"/>
    <property type="match status" value="1"/>
</dbReference>
<comment type="similarity">
    <text evidence="9">Belongs to the 'phage' integrase family. XerC subfamily.</text>
</comment>
<dbReference type="EMBL" id="CP036434">
    <property type="protein sequence ID" value="QDV06659.1"/>
    <property type="molecule type" value="Genomic_DNA"/>
</dbReference>
<feature type="domain" description="Tyr recombinase" evidence="10">
    <location>
        <begin position="142"/>
        <end position="325"/>
    </location>
</feature>
<proteinExistence type="inferred from homology"/>
<dbReference type="Pfam" id="PF02899">
    <property type="entry name" value="Phage_int_SAM_1"/>
    <property type="match status" value="1"/>
</dbReference>
<feature type="active site" evidence="9">
    <location>
        <position position="277"/>
    </location>
</feature>
<dbReference type="SUPFAM" id="SSF47823">
    <property type="entry name" value="lambda integrase-like, N-terminal domain"/>
    <property type="match status" value="1"/>
</dbReference>
<dbReference type="Gene3D" id="1.10.150.130">
    <property type="match status" value="1"/>
</dbReference>
<sequence>MTDRPRTNTGPPAKKAAEALSLKTLPIQGADALESDLWPLVDSFLERLRSSRGASEHTLRAYGSDLSDLVSFLASRGVTSPAMVTPRSLRGWLGSLDDRSLARATIQRRLSAARTFLKGLVERGLLEANPAVGLRQRRSARHLPGVLSPKEVESLLLAPDPTTALGRRDRAILEVMYSGGTRAAETVGLDRAHVDLGRGIARVVGKGRKERLIAVGSFAREALTLYLSDPERPKPAQAAGDALFLNRRGGRLTTRSLENVVAKHVLAAGITRKATPHTLRHSFATHLLDSGADLRSVQELLGHENLVTTQIYTHVSVARLAEIYEKAHPRA</sequence>
<dbReference type="HAMAP" id="MF_01808">
    <property type="entry name" value="Recomb_XerC_XerD"/>
    <property type="match status" value="1"/>
</dbReference>
<evidence type="ECO:0000256" key="9">
    <source>
        <dbReference type="HAMAP-Rule" id="MF_01808"/>
    </source>
</evidence>
<dbReference type="GO" id="GO:0006313">
    <property type="term" value="P:DNA transposition"/>
    <property type="evidence" value="ECO:0007669"/>
    <property type="project" value="UniProtKB-UniRule"/>
</dbReference>
<dbReference type="GO" id="GO:0003677">
    <property type="term" value="F:DNA binding"/>
    <property type="evidence" value="ECO:0007669"/>
    <property type="project" value="UniProtKB-UniRule"/>
</dbReference>
<comment type="subunit">
    <text evidence="9">Forms a cyclic heterotetrameric complex composed of two molecules of XerC and two molecules of XerD.</text>
</comment>
<dbReference type="GO" id="GO:0007059">
    <property type="term" value="P:chromosome segregation"/>
    <property type="evidence" value="ECO:0007669"/>
    <property type="project" value="UniProtKB-UniRule"/>
</dbReference>
<comment type="function">
    <text evidence="9">Site-specific tyrosine recombinase, which acts by catalyzing the cutting and rejoining of the recombining DNA molecules. The XerC-XerD complex is essential to convert dimers of the bacterial chromosome into monomers to permit their segregation at cell division. It also contributes to the segregational stability of plasmids.</text>
</comment>
<evidence type="ECO:0000256" key="3">
    <source>
        <dbReference type="ARBA" id="ARBA00022618"/>
    </source>
</evidence>
<dbReference type="InterPro" id="IPR010998">
    <property type="entry name" value="Integrase_recombinase_N"/>
</dbReference>
<keyword evidence="13" id="KW-1185">Reference proteome</keyword>
<evidence type="ECO:0000256" key="8">
    <source>
        <dbReference type="ARBA" id="ARBA00023306"/>
    </source>
</evidence>
<dbReference type="InterPro" id="IPR011010">
    <property type="entry name" value="DNA_brk_join_enz"/>
</dbReference>
<dbReference type="Pfam" id="PF00589">
    <property type="entry name" value="Phage_integrase"/>
    <property type="match status" value="1"/>
</dbReference>
<dbReference type="InterPro" id="IPR044068">
    <property type="entry name" value="CB"/>
</dbReference>
<dbReference type="Proteomes" id="UP000320390">
    <property type="component" value="Chromosome"/>
</dbReference>
<dbReference type="RefSeq" id="WP_145197036.1">
    <property type="nucleotide sequence ID" value="NZ_CP036434.1"/>
</dbReference>
<dbReference type="InterPro" id="IPR004107">
    <property type="entry name" value="Integrase_SAM-like_N"/>
</dbReference>
<dbReference type="PANTHER" id="PTHR30349:SF77">
    <property type="entry name" value="TYROSINE RECOMBINASE XERC"/>
    <property type="match status" value="1"/>
</dbReference>
<evidence type="ECO:0000256" key="2">
    <source>
        <dbReference type="ARBA" id="ARBA00022490"/>
    </source>
</evidence>
<dbReference type="Gene3D" id="1.10.443.10">
    <property type="entry name" value="Intergrase catalytic core"/>
    <property type="match status" value="1"/>
</dbReference>
<evidence type="ECO:0000256" key="1">
    <source>
        <dbReference type="ARBA" id="ARBA00004496"/>
    </source>
</evidence>
<keyword evidence="3 9" id="KW-0132">Cell division</keyword>
<keyword evidence="4 9" id="KW-0159">Chromosome partition</keyword>
<keyword evidence="2 9" id="KW-0963">Cytoplasm</keyword>
<gene>
    <name evidence="9 12" type="primary">xerC</name>
    <name evidence="12" type="ORF">Poly30_21740</name>
</gene>
<name>A0A518ERE5_9BACT</name>
<feature type="active site" evidence="9">
    <location>
        <position position="303"/>
    </location>
</feature>